<dbReference type="GO" id="GO:0005507">
    <property type="term" value="F:copper ion binding"/>
    <property type="evidence" value="ECO:0007669"/>
    <property type="project" value="UniProtKB-UniRule"/>
</dbReference>
<dbReference type="eggNOG" id="COG3794">
    <property type="taxonomic scope" value="Bacteria"/>
</dbReference>
<feature type="domain" description="Blue (type 1) copper" evidence="9">
    <location>
        <begin position="26"/>
        <end position="112"/>
    </location>
</feature>
<feature type="binding site" evidence="8">
    <location>
        <position position="106"/>
    </location>
    <ligand>
        <name>Cu cation</name>
        <dbReference type="ChEBI" id="CHEBI:23378"/>
    </ligand>
</feature>
<dbReference type="Pfam" id="PF00127">
    <property type="entry name" value="Copper-bind"/>
    <property type="match status" value="1"/>
</dbReference>
<dbReference type="Proteomes" id="UP000028826">
    <property type="component" value="Unassembled WGS sequence"/>
</dbReference>
<sequence>MRYVKHATLAMLLMAGPGLAETHDVKMYNRSENGAMIYEPSYLRIAPGDTVRFLSTQPGHNAATIDGMIPPGAKPFKSRINEDFSVTLSVPGAYGIKCSPHYAMGMVMLIDVGGRMDADLPPDLPRRASERFRQILDARPDA</sequence>
<dbReference type="InterPro" id="IPR001235">
    <property type="entry name" value="Copper_blue_Plastocyanin"/>
</dbReference>
<dbReference type="RefSeq" id="WP_035710191.1">
    <property type="nucleotide sequence ID" value="NZ_CAMIFG010000059.1"/>
</dbReference>
<dbReference type="Gene3D" id="2.60.40.420">
    <property type="entry name" value="Cupredoxins - blue copper proteins"/>
    <property type="match status" value="1"/>
</dbReference>
<dbReference type="InterPro" id="IPR002386">
    <property type="entry name" value="Amicyanin/Pseudoazurin"/>
</dbReference>
<evidence type="ECO:0000259" key="9">
    <source>
        <dbReference type="Pfam" id="PF00127"/>
    </source>
</evidence>
<keyword evidence="11" id="KW-1185">Reference proteome</keyword>
<evidence type="ECO:0000256" key="4">
    <source>
        <dbReference type="ARBA" id="ARBA00022764"/>
    </source>
</evidence>
<dbReference type="GO" id="GO:0009055">
    <property type="term" value="F:electron transfer activity"/>
    <property type="evidence" value="ECO:0007669"/>
    <property type="project" value="InterPro"/>
</dbReference>
<dbReference type="SUPFAM" id="SSF49503">
    <property type="entry name" value="Cupredoxins"/>
    <property type="match status" value="1"/>
</dbReference>
<feature type="binding site" evidence="8">
    <location>
        <position position="101"/>
    </location>
    <ligand>
        <name>Cu cation</name>
        <dbReference type="ChEBI" id="CHEBI:23378"/>
    </ligand>
</feature>
<comment type="caution">
    <text evidence="10">The sequence shown here is derived from an EMBL/GenBank/DDBJ whole genome shotgun (WGS) entry which is preliminary data.</text>
</comment>
<evidence type="ECO:0000256" key="2">
    <source>
        <dbReference type="ARBA" id="ARBA00022448"/>
    </source>
</evidence>
<gene>
    <name evidence="10" type="ORF">CN97_15285</name>
</gene>
<keyword evidence="5" id="KW-0249">Electron transport</keyword>
<organism evidence="10 11">
    <name type="scientific">Haematobacter massiliensis</name>
    <dbReference type="NCBI Taxonomy" id="195105"/>
    <lineage>
        <taxon>Bacteria</taxon>
        <taxon>Pseudomonadati</taxon>
        <taxon>Pseudomonadota</taxon>
        <taxon>Alphaproteobacteria</taxon>
        <taxon>Rhodobacterales</taxon>
        <taxon>Paracoccaceae</taxon>
        <taxon>Haematobacter</taxon>
    </lineage>
</organism>
<evidence type="ECO:0000256" key="1">
    <source>
        <dbReference type="ARBA" id="ARBA00004418"/>
    </source>
</evidence>
<dbReference type="OrthoDB" id="7510199at2"/>
<dbReference type="CDD" id="cd04218">
    <property type="entry name" value="Pseudoazurin"/>
    <property type="match status" value="1"/>
</dbReference>
<evidence type="ECO:0000313" key="10">
    <source>
        <dbReference type="EMBL" id="KFI29524.1"/>
    </source>
</evidence>
<dbReference type="InterPro" id="IPR000923">
    <property type="entry name" value="BlueCu_1"/>
</dbReference>
<comment type="cofactor">
    <cofactor evidence="8">
        <name>Cu cation</name>
        <dbReference type="ChEBI" id="CHEBI:23378"/>
    </cofactor>
    <text evidence="8">Binds 1 copper ion per subunit.</text>
</comment>
<dbReference type="PRINTS" id="PR00155">
    <property type="entry name" value="AMICYANIN"/>
</dbReference>
<dbReference type="InterPro" id="IPR008972">
    <property type="entry name" value="Cupredoxin"/>
</dbReference>
<dbReference type="AlphaFoldDB" id="A0A086Y5H4"/>
<keyword evidence="4" id="KW-0574">Periplasm</keyword>
<evidence type="ECO:0000256" key="3">
    <source>
        <dbReference type="ARBA" id="ARBA00022723"/>
    </source>
</evidence>
<name>A0A086Y5H4_9RHOB</name>
<dbReference type="NCBIfam" id="TIGR02375">
    <property type="entry name" value="pseudoazurin"/>
    <property type="match status" value="1"/>
</dbReference>
<dbReference type="STRING" id="195105.CN97_15285"/>
<evidence type="ECO:0000256" key="7">
    <source>
        <dbReference type="NCBIfam" id="TIGR02375"/>
    </source>
</evidence>
<feature type="binding site" evidence="8">
    <location>
        <position position="60"/>
    </location>
    <ligand>
        <name>Cu cation</name>
        <dbReference type="ChEBI" id="CHEBI:23378"/>
    </ligand>
</feature>
<feature type="binding site" evidence="8">
    <location>
        <position position="98"/>
    </location>
    <ligand>
        <name>Cu cation</name>
        <dbReference type="ChEBI" id="CHEBI:23378"/>
    </ligand>
</feature>
<evidence type="ECO:0000256" key="6">
    <source>
        <dbReference type="ARBA" id="ARBA00023008"/>
    </source>
</evidence>
<reference evidence="10 11" key="1">
    <citation type="submission" date="2014-03" db="EMBL/GenBank/DDBJ databases">
        <title>Genome of Haematobacter massiliensis CCUG 47968.</title>
        <authorList>
            <person name="Wang D."/>
            <person name="Wang G."/>
        </authorList>
    </citation>
    <scope>NUCLEOTIDE SEQUENCE [LARGE SCALE GENOMIC DNA]</scope>
    <source>
        <strain evidence="10 11">CCUG 47968</strain>
    </source>
</reference>
<dbReference type="InterPro" id="IPR012745">
    <property type="entry name" value="Pseudoazurin"/>
</dbReference>
<evidence type="ECO:0000256" key="5">
    <source>
        <dbReference type="ARBA" id="ARBA00022982"/>
    </source>
</evidence>
<protein>
    <recommendedName>
        <fullName evidence="7">Pseudoazurin</fullName>
    </recommendedName>
</protein>
<keyword evidence="3 8" id="KW-0479">Metal-binding</keyword>
<evidence type="ECO:0000313" key="11">
    <source>
        <dbReference type="Proteomes" id="UP000028826"/>
    </source>
</evidence>
<accession>A0A086Y5H4</accession>
<keyword evidence="2" id="KW-0813">Transport</keyword>
<comment type="subcellular location">
    <subcellularLocation>
        <location evidence="1">Periplasm</location>
    </subcellularLocation>
</comment>
<dbReference type="PRINTS" id="PR00156">
    <property type="entry name" value="COPPERBLUE"/>
</dbReference>
<proteinExistence type="predicted"/>
<dbReference type="GO" id="GO:0042597">
    <property type="term" value="C:periplasmic space"/>
    <property type="evidence" value="ECO:0007669"/>
    <property type="project" value="UniProtKB-SubCell"/>
</dbReference>
<dbReference type="EMBL" id="JGYG01000005">
    <property type="protein sequence ID" value="KFI29524.1"/>
    <property type="molecule type" value="Genomic_DNA"/>
</dbReference>
<evidence type="ECO:0000256" key="8">
    <source>
        <dbReference type="PIRSR" id="PIRSR602386-1"/>
    </source>
</evidence>
<keyword evidence="6 8" id="KW-0186">Copper</keyword>